<accession>A0AAV3S401</accession>
<sequence length="134" mass="15393">MLPEEFPADHEKFVTWQTECWKCGEDTPVVWPRNDNLDTPLGALLAEYETPVERVYSRTLEKRVWGNVCQHCRAYQGNHYLQQEAAEIQPPRVDCPNCGEKHEWYPDEGLGAAFGQGWVNCPEYGDVPVGDPRE</sequence>
<reference evidence="1 2" key="1">
    <citation type="journal article" date="2019" name="Int. J. Syst. Evol. Microbiol.">
        <title>The Global Catalogue of Microorganisms (GCM) 10K type strain sequencing project: providing services to taxonomists for standard genome sequencing and annotation.</title>
        <authorList>
            <consortium name="The Broad Institute Genomics Platform"/>
            <consortium name="The Broad Institute Genome Sequencing Center for Infectious Disease"/>
            <person name="Wu L."/>
            <person name="Ma J."/>
        </authorList>
    </citation>
    <scope>NUCLEOTIDE SEQUENCE [LARGE SCALE GENOMIC DNA]</scope>
    <source>
        <strain evidence="1 2">JCM 16330</strain>
    </source>
</reference>
<dbReference type="AlphaFoldDB" id="A0AAV3S401"/>
<protein>
    <recommendedName>
        <fullName evidence="3">Zinc-ribbon domain-containing protein</fullName>
    </recommendedName>
</protein>
<dbReference type="Gene3D" id="6.10.30.10">
    <property type="match status" value="1"/>
</dbReference>
<name>A0AAV3S401_9EURY</name>
<organism evidence="1 2">
    <name type="scientific">Halarchaeum salinum</name>
    <dbReference type="NCBI Taxonomy" id="489912"/>
    <lineage>
        <taxon>Archaea</taxon>
        <taxon>Methanobacteriati</taxon>
        <taxon>Methanobacteriota</taxon>
        <taxon>Stenosarchaea group</taxon>
        <taxon>Halobacteria</taxon>
        <taxon>Halobacteriales</taxon>
        <taxon>Halobacteriaceae</taxon>
    </lineage>
</organism>
<dbReference type="EMBL" id="BAAABL010000032">
    <property type="protein sequence ID" value="GAA0294351.1"/>
    <property type="molecule type" value="Genomic_DNA"/>
</dbReference>
<dbReference type="Proteomes" id="UP001500837">
    <property type="component" value="Unassembled WGS sequence"/>
</dbReference>
<dbReference type="RefSeq" id="WP_343749200.1">
    <property type="nucleotide sequence ID" value="NZ_BAAABL010000032.1"/>
</dbReference>
<evidence type="ECO:0000313" key="2">
    <source>
        <dbReference type="Proteomes" id="UP001500837"/>
    </source>
</evidence>
<proteinExistence type="predicted"/>
<gene>
    <name evidence="1" type="ORF">GCM10009066_06030</name>
</gene>
<evidence type="ECO:0000313" key="1">
    <source>
        <dbReference type="EMBL" id="GAA0294351.1"/>
    </source>
</evidence>
<comment type="caution">
    <text evidence="1">The sequence shown here is derived from an EMBL/GenBank/DDBJ whole genome shotgun (WGS) entry which is preliminary data.</text>
</comment>
<keyword evidence="2" id="KW-1185">Reference proteome</keyword>
<evidence type="ECO:0008006" key="3">
    <source>
        <dbReference type="Google" id="ProtNLM"/>
    </source>
</evidence>